<gene>
    <name evidence="14" type="primary">thrC</name>
    <name evidence="14" type="ORF">MR241_00810</name>
</gene>
<dbReference type="GO" id="GO:0030170">
    <property type="term" value="F:pyridoxal phosphate binding"/>
    <property type="evidence" value="ECO:0007669"/>
    <property type="project" value="InterPro"/>
</dbReference>
<keyword evidence="6" id="KW-0028">Amino-acid biosynthesis</keyword>
<evidence type="ECO:0000256" key="3">
    <source>
        <dbReference type="ARBA" id="ARBA00005517"/>
    </source>
</evidence>
<evidence type="ECO:0000256" key="2">
    <source>
        <dbReference type="ARBA" id="ARBA00004979"/>
    </source>
</evidence>
<keyword evidence="8 11" id="KW-0663">Pyridoxal phosphate</keyword>
<keyword evidence="7" id="KW-0791">Threonine biosynthesis</keyword>
<dbReference type="PANTHER" id="PTHR43515">
    <property type="entry name" value="THREONINE SYNTHASE-LIKE 1"/>
    <property type="match status" value="1"/>
</dbReference>
<dbReference type="InterPro" id="IPR037158">
    <property type="entry name" value="Thr_synth_N_sf"/>
</dbReference>
<evidence type="ECO:0000256" key="1">
    <source>
        <dbReference type="ARBA" id="ARBA00001933"/>
    </source>
</evidence>
<dbReference type="InterPro" id="IPR001926">
    <property type="entry name" value="TrpB-like_PALP"/>
</dbReference>
<accession>A0AAE3FFZ7</accession>
<evidence type="ECO:0000256" key="11">
    <source>
        <dbReference type="PIRSR" id="PIRSR604450-51"/>
    </source>
</evidence>
<dbReference type="NCBIfam" id="TIGR00260">
    <property type="entry name" value="thrC"/>
    <property type="match status" value="1"/>
</dbReference>
<evidence type="ECO:0000259" key="13">
    <source>
        <dbReference type="Pfam" id="PF14821"/>
    </source>
</evidence>
<protein>
    <recommendedName>
        <fullName evidence="5 10">Threonine synthase</fullName>
        <ecNumber evidence="4 10">4.2.3.1</ecNumber>
    </recommendedName>
</protein>
<dbReference type="AlphaFoldDB" id="A0AAE3FFZ7"/>
<feature type="domain" description="Tryptophan synthase beta chain-like PALP" evidence="12">
    <location>
        <begin position="97"/>
        <end position="406"/>
    </location>
</feature>
<comment type="caution">
    <text evidence="14">The sequence shown here is derived from an EMBL/GenBank/DDBJ whole genome shotgun (WGS) entry which is preliminary data.</text>
</comment>
<evidence type="ECO:0000256" key="7">
    <source>
        <dbReference type="ARBA" id="ARBA00022697"/>
    </source>
</evidence>
<dbReference type="SUPFAM" id="SSF53686">
    <property type="entry name" value="Tryptophan synthase beta subunit-like PLP-dependent enzymes"/>
    <property type="match status" value="1"/>
</dbReference>
<dbReference type="Pfam" id="PF14821">
    <property type="entry name" value="Thr_synth_N"/>
    <property type="match status" value="1"/>
</dbReference>
<evidence type="ECO:0000256" key="10">
    <source>
        <dbReference type="NCBIfam" id="TIGR00260"/>
    </source>
</evidence>
<dbReference type="Gene3D" id="3.40.50.1100">
    <property type="match status" value="2"/>
</dbReference>
<dbReference type="Proteomes" id="UP001139365">
    <property type="component" value="Unassembled WGS sequence"/>
</dbReference>
<feature type="modified residue" description="N6-(pyridoxal phosphate)lysine" evidence="11">
    <location>
        <position position="113"/>
    </location>
</feature>
<dbReference type="PANTHER" id="PTHR43515:SF1">
    <property type="entry name" value="THREONINE SYNTHASE-LIKE 1"/>
    <property type="match status" value="1"/>
</dbReference>
<evidence type="ECO:0000259" key="12">
    <source>
        <dbReference type="Pfam" id="PF00291"/>
    </source>
</evidence>
<organism evidence="14 15">
    <name type="scientific">Candidatus Colimorpha enterica</name>
    <dbReference type="NCBI Taxonomy" id="3083063"/>
    <lineage>
        <taxon>Bacteria</taxon>
        <taxon>Pseudomonadati</taxon>
        <taxon>Bacteroidota</taxon>
        <taxon>Bacteroidia</taxon>
        <taxon>Bacteroidales</taxon>
        <taxon>Candidatus Colimorpha</taxon>
    </lineage>
</organism>
<dbReference type="CDD" id="cd01560">
    <property type="entry name" value="Thr-synth_2"/>
    <property type="match status" value="1"/>
</dbReference>
<name>A0AAE3FFZ7_9BACT</name>
<dbReference type="InterPro" id="IPR036052">
    <property type="entry name" value="TrpB-like_PALP_sf"/>
</dbReference>
<comment type="similarity">
    <text evidence="3">Belongs to the threonine synthase family.</text>
</comment>
<dbReference type="EMBL" id="JALEMU010000017">
    <property type="protein sequence ID" value="MCI5754819.1"/>
    <property type="molecule type" value="Genomic_DNA"/>
</dbReference>
<dbReference type="InterPro" id="IPR004450">
    <property type="entry name" value="Thr_synthase-like"/>
</dbReference>
<dbReference type="InterPro" id="IPR000634">
    <property type="entry name" value="Ser/Thr_deHydtase_PyrdxlP-BS"/>
</dbReference>
<dbReference type="InterPro" id="IPR029144">
    <property type="entry name" value="Thr_synth_N"/>
</dbReference>
<dbReference type="GO" id="GO:0004795">
    <property type="term" value="F:threonine synthase activity"/>
    <property type="evidence" value="ECO:0007669"/>
    <property type="project" value="UniProtKB-UniRule"/>
</dbReference>
<dbReference type="GO" id="GO:0005737">
    <property type="term" value="C:cytoplasm"/>
    <property type="evidence" value="ECO:0007669"/>
    <property type="project" value="TreeGrafter"/>
</dbReference>
<dbReference type="PROSITE" id="PS00165">
    <property type="entry name" value="DEHYDRATASE_SER_THR"/>
    <property type="match status" value="1"/>
</dbReference>
<dbReference type="Pfam" id="PF00291">
    <property type="entry name" value="PALP"/>
    <property type="match status" value="1"/>
</dbReference>
<dbReference type="Gene3D" id="3.90.1380.10">
    <property type="entry name" value="Threonine synthase, N-terminal domain"/>
    <property type="match status" value="1"/>
</dbReference>
<evidence type="ECO:0000256" key="4">
    <source>
        <dbReference type="ARBA" id="ARBA00013028"/>
    </source>
</evidence>
<sequence length="493" mass="54029">MKYVSTRGNSRPCSSAEAIKKGLAEDGGLCFPDTFPELSAKDIKRLAEEDYPTRAADIMYRFLSDKYTYDELLSDCREAYSEASFPGGAAPIARLNGNLRVLELWHGPTAAFKDMALQIMPRLFVRAVKKTGDTRLAHILVATSGDTGKAALEGYRDVDGVKISVFYPVHGVSRVQKLQMATQEGSNVKVYSVVGNFDDAQNGVKKIFGDPEINAALDRKGEFLSSANSINWGRLVPQVVYYISAYCDLVKAGDIKCGDGINVCVPTGNFGNILAAYIAKNMGLPIAKFVCASNCNNVLTDFFTTGTYDRNRVFHTTTSPSMDILISSNLERLLYLAAGSDKTAEYMKKLASAGRYTVSDDVKEKLSACFSAGYCDEEQTAEEIKKIWDREHYLADTHTAVGLYCAEKYIESTGDNRIMLSVSTASPYKFAPSVLRDLTGAVPENELDALDELERVTSVPIPAPLAGIGTRRIRFDPENAIEPAMMPEVILKD</sequence>
<evidence type="ECO:0000256" key="6">
    <source>
        <dbReference type="ARBA" id="ARBA00022605"/>
    </source>
</evidence>
<dbReference type="GO" id="GO:0009088">
    <property type="term" value="P:threonine biosynthetic process"/>
    <property type="evidence" value="ECO:0007669"/>
    <property type="project" value="UniProtKB-UniRule"/>
</dbReference>
<comment type="catalytic activity">
    <reaction evidence="9">
        <text>O-phospho-L-homoserine + H2O = L-threonine + phosphate</text>
        <dbReference type="Rhea" id="RHEA:10840"/>
        <dbReference type="ChEBI" id="CHEBI:15377"/>
        <dbReference type="ChEBI" id="CHEBI:43474"/>
        <dbReference type="ChEBI" id="CHEBI:57590"/>
        <dbReference type="ChEBI" id="CHEBI:57926"/>
        <dbReference type="EC" id="4.2.3.1"/>
    </reaction>
</comment>
<evidence type="ECO:0000256" key="8">
    <source>
        <dbReference type="ARBA" id="ARBA00022898"/>
    </source>
</evidence>
<evidence type="ECO:0000313" key="14">
    <source>
        <dbReference type="EMBL" id="MCI5754819.1"/>
    </source>
</evidence>
<dbReference type="EC" id="4.2.3.1" evidence="4 10"/>
<evidence type="ECO:0000256" key="9">
    <source>
        <dbReference type="ARBA" id="ARBA00049144"/>
    </source>
</evidence>
<evidence type="ECO:0000256" key="5">
    <source>
        <dbReference type="ARBA" id="ARBA00018679"/>
    </source>
</evidence>
<evidence type="ECO:0000313" key="15">
    <source>
        <dbReference type="Proteomes" id="UP001139365"/>
    </source>
</evidence>
<reference evidence="14 15" key="1">
    <citation type="submission" date="2022-03" db="EMBL/GenBank/DDBJ databases">
        <title>Metagenome-assembled genomes from swine fecal metagenomes.</title>
        <authorList>
            <person name="Holman D.B."/>
            <person name="Kommadath A."/>
        </authorList>
    </citation>
    <scope>NUCLEOTIDE SEQUENCE [LARGE SCALE GENOMIC DNA]</scope>
    <source>
        <strain evidence="14">SUG147</strain>
    </source>
</reference>
<keyword evidence="14" id="KW-0456">Lyase</keyword>
<comment type="pathway">
    <text evidence="2">Amino-acid biosynthesis; L-threonine biosynthesis; L-threonine from L-aspartate: step 5/5.</text>
</comment>
<comment type="cofactor">
    <cofactor evidence="1 11">
        <name>pyridoxal 5'-phosphate</name>
        <dbReference type="ChEBI" id="CHEBI:597326"/>
    </cofactor>
</comment>
<feature type="domain" description="Threonine synthase N-terminal" evidence="13">
    <location>
        <begin position="2"/>
        <end position="80"/>
    </location>
</feature>
<proteinExistence type="inferred from homology"/>